<protein>
    <submittedName>
        <fullName evidence="1">Uncharacterized protein</fullName>
    </submittedName>
</protein>
<proteinExistence type="predicted"/>
<name>A0A376B4Z8_9ASCO</name>
<organism evidence="1 2">
    <name type="scientific">Saccharomycodes ludwigii</name>
    <dbReference type="NCBI Taxonomy" id="36035"/>
    <lineage>
        <taxon>Eukaryota</taxon>
        <taxon>Fungi</taxon>
        <taxon>Dikarya</taxon>
        <taxon>Ascomycota</taxon>
        <taxon>Saccharomycotina</taxon>
        <taxon>Saccharomycetes</taxon>
        <taxon>Saccharomycodales</taxon>
        <taxon>Saccharomycodaceae</taxon>
        <taxon>Saccharomycodes</taxon>
    </lineage>
</organism>
<reference evidence="2" key="1">
    <citation type="submission" date="2018-06" db="EMBL/GenBank/DDBJ databases">
        <authorList>
            <person name="Guldener U."/>
        </authorList>
    </citation>
    <scope>NUCLEOTIDE SEQUENCE [LARGE SCALE GENOMIC DNA]</scope>
    <source>
        <strain evidence="2">UTAD17</strain>
    </source>
</reference>
<sequence length="212" mass="25231">MDNWNDCFEYLVNLTQQLIDHQKNNRLETNKLEQVLRRISKQSYITYEEYSKNDLTNRITNTNGTDNENTINIQENQLINENYKLIYQIKQQLFLKDRMCKLIEQFKELIRSIKFFILEQNNLMVKLEKDIINSYIYNNVSVLNNNLTEIKFLNSNLKFNVDQVKLKLDHIIKNLLSQSNDGATDKNIITSLNKEQISKINKLINVDFEKNS</sequence>
<dbReference type="Proteomes" id="UP000262825">
    <property type="component" value="Unassembled WGS sequence"/>
</dbReference>
<dbReference type="AlphaFoldDB" id="A0A376B4Z8"/>
<accession>A0A376B4Z8</accession>
<evidence type="ECO:0000313" key="2">
    <source>
        <dbReference type="Proteomes" id="UP000262825"/>
    </source>
</evidence>
<dbReference type="OrthoDB" id="4031914at2759"/>
<dbReference type="VEuPathDB" id="FungiDB:SCODWIG_01526"/>
<keyword evidence="2" id="KW-1185">Reference proteome</keyword>
<gene>
    <name evidence="1" type="ORF">SCODWIG_01526</name>
</gene>
<evidence type="ECO:0000313" key="1">
    <source>
        <dbReference type="EMBL" id="SSD59765.1"/>
    </source>
</evidence>
<dbReference type="EMBL" id="UFAJ01000200">
    <property type="protein sequence ID" value="SSD59765.1"/>
    <property type="molecule type" value="Genomic_DNA"/>
</dbReference>